<accession>A0A2G3AG11</accession>
<dbReference type="Gramene" id="PHT93176">
    <property type="protein sequence ID" value="PHT93176"/>
    <property type="gene ID" value="T459_01058"/>
</dbReference>
<gene>
    <name evidence="1" type="ORF">T459_01058</name>
</gene>
<proteinExistence type="predicted"/>
<evidence type="ECO:0000313" key="1">
    <source>
        <dbReference type="EMBL" id="PHT93176.1"/>
    </source>
</evidence>
<organism evidence="1 2">
    <name type="scientific">Capsicum annuum</name>
    <name type="common">Capsicum pepper</name>
    <dbReference type="NCBI Taxonomy" id="4072"/>
    <lineage>
        <taxon>Eukaryota</taxon>
        <taxon>Viridiplantae</taxon>
        <taxon>Streptophyta</taxon>
        <taxon>Embryophyta</taxon>
        <taxon>Tracheophyta</taxon>
        <taxon>Spermatophyta</taxon>
        <taxon>Magnoliopsida</taxon>
        <taxon>eudicotyledons</taxon>
        <taxon>Gunneridae</taxon>
        <taxon>Pentapetalae</taxon>
        <taxon>asterids</taxon>
        <taxon>lamiids</taxon>
        <taxon>Solanales</taxon>
        <taxon>Solanaceae</taxon>
        <taxon>Solanoideae</taxon>
        <taxon>Capsiceae</taxon>
        <taxon>Capsicum</taxon>
    </lineage>
</organism>
<reference evidence="1 2" key="1">
    <citation type="journal article" date="2014" name="Nat. Genet.">
        <title>Genome sequence of the hot pepper provides insights into the evolution of pungency in Capsicum species.</title>
        <authorList>
            <person name="Kim S."/>
            <person name="Park M."/>
            <person name="Yeom S.I."/>
            <person name="Kim Y.M."/>
            <person name="Lee J.M."/>
            <person name="Lee H.A."/>
            <person name="Seo E."/>
            <person name="Choi J."/>
            <person name="Cheong K."/>
            <person name="Kim K.T."/>
            <person name="Jung K."/>
            <person name="Lee G.W."/>
            <person name="Oh S.K."/>
            <person name="Bae C."/>
            <person name="Kim S.B."/>
            <person name="Lee H.Y."/>
            <person name="Kim S.Y."/>
            <person name="Kim M.S."/>
            <person name="Kang B.C."/>
            <person name="Jo Y.D."/>
            <person name="Yang H.B."/>
            <person name="Jeong H.J."/>
            <person name="Kang W.H."/>
            <person name="Kwon J.K."/>
            <person name="Shin C."/>
            <person name="Lim J.Y."/>
            <person name="Park J.H."/>
            <person name="Huh J.H."/>
            <person name="Kim J.S."/>
            <person name="Kim B.D."/>
            <person name="Cohen O."/>
            <person name="Paran I."/>
            <person name="Suh M.C."/>
            <person name="Lee S.B."/>
            <person name="Kim Y.K."/>
            <person name="Shin Y."/>
            <person name="Noh S.J."/>
            <person name="Park J."/>
            <person name="Seo Y.S."/>
            <person name="Kwon S.Y."/>
            <person name="Kim H.A."/>
            <person name="Park J.M."/>
            <person name="Kim H.J."/>
            <person name="Choi S.B."/>
            <person name="Bosland P.W."/>
            <person name="Reeves G."/>
            <person name="Jo S.H."/>
            <person name="Lee B.W."/>
            <person name="Cho H.T."/>
            <person name="Choi H.S."/>
            <person name="Lee M.S."/>
            <person name="Yu Y."/>
            <person name="Do Choi Y."/>
            <person name="Park B.S."/>
            <person name="van Deynze A."/>
            <person name="Ashrafi H."/>
            <person name="Hill T."/>
            <person name="Kim W.T."/>
            <person name="Pai H.S."/>
            <person name="Ahn H.K."/>
            <person name="Yeam I."/>
            <person name="Giovannoni J.J."/>
            <person name="Rose J.K."/>
            <person name="Sorensen I."/>
            <person name="Lee S.J."/>
            <person name="Kim R.W."/>
            <person name="Choi I.Y."/>
            <person name="Choi B.S."/>
            <person name="Lim J.S."/>
            <person name="Lee Y.H."/>
            <person name="Choi D."/>
        </authorList>
    </citation>
    <scope>NUCLEOTIDE SEQUENCE [LARGE SCALE GENOMIC DNA]</scope>
    <source>
        <strain evidence="2">cv. CM334</strain>
    </source>
</reference>
<dbReference type="PANTHER" id="PTHR11439">
    <property type="entry name" value="GAG-POL-RELATED RETROTRANSPOSON"/>
    <property type="match status" value="1"/>
</dbReference>
<keyword evidence="2" id="KW-1185">Reference proteome</keyword>
<dbReference type="PANTHER" id="PTHR11439:SF450">
    <property type="entry name" value="REVERSE TRANSCRIPTASE TY1_COPIA-TYPE DOMAIN-CONTAINING PROTEIN"/>
    <property type="match status" value="1"/>
</dbReference>
<evidence type="ECO:0000313" key="2">
    <source>
        <dbReference type="Proteomes" id="UP000222542"/>
    </source>
</evidence>
<comment type="caution">
    <text evidence="1">The sequence shown here is derived from an EMBL/GenBank/DDBJ whole genome shotgun (WGS) entry which is preliminary data.</text>
</comment>
<dbReference type="CDD" id="cd09272">
    <property type="entry name" value="RNase_HI_RT_Ty1"/>
    <property type="match status" value="1"/>
</dbReference>
<name>A0A2G3AG11_CAPAN</name>
<dbReference type="STRING" id="4072.A0A2G3AG11"/>
<sequence length="147" mass="16496">MGSILVSWSSKKQCTIARSSTESEYKALVDAPAELTWIQSLLFELSVSLPQAPILWCDNIGAAYLFVNSIIHARTKHVKIDFHFVRDKVARKDLLVQFLSSKDQLTDILTKPLSSTHIQFLRDKLKVVYPHSVCKTVIGILLSGDVI</sequence>
<protein>
    <recommendedName>
        <fullName evidence="3">Retrovirus-related Pol polyprotein from transposon TNT 1-94</fullName>
    </recommendedName>
</protein>
<dbReference type="Proteomes" id="UP000222542">
    <property type="component" value="Unassembled WGS sequence"/>
</dbReference>
<dbReference type="AlphaFoldDB" id="A0A2G3AG11"/>
<reference evidence="1 2" key="2">
    <citation type="journal article" date="2017" name="Genome Biol.">
        <title>New reference genome sequences of hot pepper reveal the massive evolution of plant disease-resistance genes by retroduplication.</title>
        <authorList>
            <person name="Kim S."/>
            <person name="Park J."/>
            <person name="Yeom S.I."/>
            <person name="Kim Y.M."/>
            <person name="Seo E."/>
            <person name="Kim K.T."/>
            <person name="Kim M.S."/>
            <person name="Lee J.M."/>
            <person name="Cheong K."/>
            <person name="Shin H.S."/>
            <person name="Kim S.B."/>
            <person name="Han K."/>
            <person name="Lee J."/>
            <person name="Park M."/>
            <person name="Lee H.A."/>
            <person name="Lee H.Y."/>
            <person name="Lee Y."/>
            <person name="Oh S."/>
            <person name="Lee J.H."/>
            <person name="Choi E."/>
            <person name="Choi E."/>
            <person name="Lee S.E."/>
            <person name="Jeon J."/>
            <person name="Kim H."/>
            <person name="Choi G."/>
            <person name="Song H."/>
            <person name="Lee J."/>
            <person name="Lee S.C."/>
            <person name="Kwon J.K."/>
            <person name="Lee H.Y."/>
            <person name="Koo N."/>
            <person name="Hong Y."/>
            <person name="Kim R.W."/>
            <person name="Kang W.H."/>
            <person name="Huh J.H."/>
            <person name="Kang B.C."/>
            <person name="Yang T.J."/>
            <person name="Lee Y.H."/>
            <person name="Bennetzen J.L."/>
            <person name="Choi D."/>
        </authorList>
    </citation>
    <scope>NUCLEOTIDE SEQUENCE [LARGE SCALE GENOMIC DNA]</scope>
    <source>
        <strain evidence="2">cv. CM334</strain>
    </source>
</reference>
<evidence type="ECO:0008006" key="3">
    <source>
        <dbReference type="Google" id="ProtNLM"/>
    </source>
</evidence>
<dbReference type="OMA" id="QCTIARS"/>
<dbReference type="EMBL" id="AYRZ02000001">
    <property type="protein sequence ID" value="PHT93176.1"/>
    <property type="molecule type" value="Genomic_DNA"/>
</dbReference>